<dbReference type="GO" id="GO:0010181">
    <property type="term" value="F:FMN binding"/>
    <property type="evidence" value="ECO:0007669"/>
    <property type="project" value="InterPro"/>
</dbReference>
<reference evidence="8" key="1">
    <citation type="submission" date="2016-10" db="EMBL/GenBank/DDBJ databases">
        <authorList>
            <person name="Varghese N."/>
            <person name="Submissions S."/>
        </authorList>
    </citation>
    <scope>NUCLEOTIDE SEQUENCE [LARGE SCALE GENOMIC DNA]</scope>
    <source>
        <strain evidence="8">DSM 23317</strain>
    </source>
</reference>
<feature type="domain" description="FAD-dependent oxidoreductase 2 FAD-binding" evidence="6">
    <location>
        <begin position="42"/>
        <end position="484"/>
    </location>
</feature>
<keyword evidence="4 5" id="KW-0560">Oxidoreductase</keyword>
<dbReference type="PANTHER" id="PTHR43400:SF7">
    <property type="entry name" value="FAD-DEPENDENT OXIDOREDUCTASE 2 FAD BINDING DOMAIN-CONTAINING PROTEIN"/>
    <property type="match status" value="1"/>
</dbReference>
<dbReference type="RefSeq" id="WP_090359987.1">
    <property type="nucleotide sequence ID" value="NZ_FNEM01000001.1"/>
</dbReference>
<name>A0A1G8JJE1_9GAMM</name>
<keyword evidence="5" id="KW-0732">Signal</keyword>
<evidence type="ECO:0000256" key="3">
    <source>
        <dbReference type="ARBA" id="ARBA00022827"/>
    </source>
</evidence>
<dbReference type="PRINTS" id="PR00368">
    <property type="entry name" value="FADPNR"/>
</dbReference>
<proteinExistence type="inferred from homology"/>
<dbReference type="InterPro" id="IPR036188">
    <property type="entry name" value="FAD/NAD-bd_sf"/>
</dbReference>
<evidence type="ECO:0000313" key="8">
    <source>
        <dbReference type="Proteomes" id="UP000199527"/>
    </source>
</evidence>
<dbReference type="EMBL" id="FNEM01000001">
    <property type="protein sequence ID" value="SDI31276.1"/>
    <property type="molecule type" value="Genomic_DNA"/>
</dbReference>
<dbReference type="NCBIfam" id="TIGR01813">
    <property type="entry name" value="flavo_cyto_c"/>
    <property type="match status" value="1"/>
</dbReference>
<evidence type="ECO:0000256" key="2">
    <source>
        <dbReference type="ARBA" id="ARBA00022630"/>
    </source>
</evidence>
<comment type="similarity">
    <text evidence="5">Belongs to the FAD-dependent oxidoreductase 2 family. FRD/SDH subfamily.</text>
</comment>
<evidence type="ECO:0000259" key="6">
    <source>
        <dbReference type="Pfam" id="PF00890"/>
    </source>
</evidence>
<protein>
    <submittedName>
        <fullName evidence="7">Flavocytochrome c</fullName>
    </submittedName>
</protein>
<dbReference type="InterPro" id="IPR003953">
    <property type="entry name" value="FAD-dep_OxRdtase_2_FAD-bd"/>
</dbReference>
<evidence type="ECO:0000313" key="7">
    <source>
        <dbReference type="EMBL" id="SDI31276.1"/>
    </source>
</evidence>
<dbReference type="InterPro" id="IPR027477">
    <property type="entry name" value="Succ_DH/fumarate_Rdtase_cat_sf"/>
</dbReference>
<dbReference type="AlphaFoldDB" id="A0A1G8JJE1"/>
<dbReference type="PROSITE" id="PS51318">
    <property type="entry name" value="TAT"/>
    <property type="match status" value="1"/>
</dbReference>
<comment type="cofactor">
    <cofactor evidence="1">
        <name>FAD</name>
        <dbReference type="ChEBI" id="CHEBI:57692"/>
    </cofactor>
</comment>
<dbReference type="OrthoDB" id="9148689at2"/>
<evidence type="ECO:0000256" key="1">
    <source>
        <dbReference type="ARBA" id="ARBA00001974"/>
    </source>
</evidence>
<keyword evidence="2 5" id="KW-0285">Flavoprotein</keyword>
<sequence length="502" mass="53861">MHDRRSFMKLGAGVAAAGAMLPLTASAKCAEDDVSWDGEYEVVIIGSGFAGLAAAVEAKHKGAKDVVIFEKMGVYGGNSTLNAGQACFAGTDLQKKLGIKDSADLMVKDQLKSGRGVASESLLRHSAELGPYVYQMTKDCGCVYRDFIITTGGTSATRSHQVVERSGSGFIQPMLKTARKMGVETQIRHKFEHLIHDKKGRVIGVNIRKGYHFGFEDSGELINIKAKRGVIIATGGFGYNISLRQAQDPTLTAEVGCTNAKGATGDGLIEMLAAGATPVHLAHIQSGPWASPDEGGFGYGAGFSLYNFPHSIAIDRNTGQRFMNEIADRKTRADLELQRRDQNGNPNPALLIAPKHEAKNDPSMAKVLKYNVAWEFDSVEAIAKHFDVPLQPLKQQIADWNSYVDKGEDPQFGKRMNAGRGIKLTAPFIVQRLWPKVHYCQGGIQINTKAEVLAAKTGKPIPGLFAAGEVTGGIHGVSRLGGCSTPECLAFGVTAARSIMEA</sequence>
<dbReference type="SUPFAM" id="SSF56425">
    <property type="entry name" value="Succinate dehydrogenase/fumarate reductase flavoprotein, catalytic domain"/>
    <property type="match status" value="1"/>
</dbReference>
<dbReference type="Gene3D" id="3.90.700.10">
    <property type="entry name" value="Succinate dehydrogenase/fumarate reductase flavoprotein, catalytic domain"/>
    <property type="match status" value="1"/>
</dbReference>
<dbReference type="InterPro" id="IPR010960">
    <property type="entry name" value="Flavocytochrome_c"/>
</dbReference>
<evidence type="ECO:0000256" key="5">
    <source>
        <dbReference type="RuleBase" id="RU366062"/>
    </source>
</evidence>
<dbReference type="GO" id="GO:0016491">
    <property type="term" value="F:oxidoreductase activity"/>
    <property type="evidence" value="ECO:0007669"/>
    <property type="project" value="UniProtKB-KW"/>
</dbReference>
<evidence type="ECO:0000256" key="4">
    <source>
        <dbReference type="ARBA" id="ARBA00023002"/>
    </source>
</evidence>
<dbReference type="PANTHER" id="PTHR43400">
    <property type="entry name" value="FUMARATE REDUCTASE"/>
    <property type="match status" value="1"/>
</dbReference>
<dbReference type="Pfam" id="PF00890">
    <property type="entry name" value="FAD_binding_2"/>
    <property type="match status" value="1"/>
</dbReference>
<keyword evidence="8" id="KW-1185">Reference proteome</keyword>
<accession>A0A1G8JJE1</accession>
<keyword evidence="3 5" id="KW-0274">FAD</keyword>
<dbReference type="Gene3D" id="3.50.50.60">
    <property type="entry name" value="FAD/NAD(P)-binding domain"/>
    <property type="match status" value="1"/>
</dbReference>
<feature type="chain" id="PRO_5022267490" evidence="5">
    <location>
        <begin position="28"/>
        <end position="502"/>
    </location>
</feature>
<dbReference type="Proteomes" id="UP000199527">
    <property type="component" value="Unassembled WGS sequence"/>
</dbReference>
<feature type="signal peptide" evidence="5">
    <location>
        <begin position="1"/>
        <end position="27"/>
    </location>
</feature>
<gene>
    <name evidence="7" type="ORF">SAMN04488540_10171</name>
</gene>
<dbReference type="SUPFAM" id="SSF51905">
    <property type="entry name" value="FAD/NAD(P)-binding domain"/>
    <property type="match status" value="1"/>
</dbReference>
<dbReference type="InterPro" id="IPR006311">
    <property type="entry name" value="TAT_signal"/>
</dbReference>
<dbReference type="InterPro" id="IPR050315">
    <property type="entry name" value="FAD-oxidoreductase_2"/>
</dbReference>
<organism evidence="7 8">
    <name type="scientific">Ferrimonas sediminum</name>
    <dbReference type="NCBI Taxonomy" id="718193"/>
    <lineage>
        <taxon>Bacteria</taxon>
        <taxon>Pseudomonadati</taxon>
        <taxon>Pseudomonadota</taxon>
        <taxon>Gammaproteobacteria</taxon>
        <taxon>Alteromonadales</taxon>
        <taxon>Ferrimonadaceae</taxon>
        <taxon>Ferrimonas</taxon>
    </lineage>
</organism>